<dbReference type="InterPro" id="IPR055414">
    <property type="entry name" value="LRR_R13L4/SHOC2-like"/>
</dbReference>
<evidence type="ECO:0000256" key="8">
    <source>
        <dbReference type="ARBA" id="ARBA00022989"/>
    </source>
</evidence>
<dbReference type="STRING" id="337451.A0A443N6I4"/>
<dbReference type="OrthoDB" id="1060944at2759"/>
<dbReference type="InterPro" id="IPR032675">
    <property type="entry name" value="LRR_dom_sf"/>
</dbReference>
<keyword evidence="9" id="KW-0472">Membrane</keyword>
<dbReference type="SMART" id="SM00369">
    <property type="entry name" value="LRR_TYP"/>
    <property type="match status" value="8"/>
</dbReference>
<evidence type="ECO:0000259" key="12">
    <source>
        <dbReference type="Pfam" id="PF08263"/>
    </source>
</evidence>
<organism evidence="14 15">
    <name type="scientific">Cinnamomum micranthum f. kanehirae</name>
    <dbReference type="NCBI Taxonomy" id="337451"/>
    <lineage>
        <taxon>Eukaryota</taxon>
        <taxon>Viridiplantae</taxon>
        <taxon>Streptophyta</taxon>
        <taxon>Embryophyta</taxon>
        <taxon>Tracheophyta</taxon>
        <taxon>Spermatophyta</taxon>
        <taxon>Magnoliopsida</taxon>
        <taxon>Magnoliidae</taxon>
        <taxon>Laurales</taxon>
        <taxon>Lauraceae</taxon>
        <taxon>Cinnamomum</taxon>
    </lineage>
</organism>
<dbReference type="EMBL" id="QPKB01000001">
    <property type="protein sequence ID" value="RWR74152.1"/>
    <property type="molecule type" value="Genomic_DNA"/>
</dbReference>
<dbReference type="SMART" id="SM00365">
    <property type="entry name" value="LRR_SD22"/>
    <property type="match status" value="7"/>
</dbReference>
<dbReference type="PROSITE" id="PS51450">
    <property type="entry name" value="LRR"/>
    <property type="match status" value="1"/>
</dbReference>
<evidence type="ECO:0000256" key="3">
    <source>
        <dbReference type="ARBA" id="ARBA00022475"/>
    </source>
</evidence>
<keyword evidence="11" id="KW-0325">Glycoprotein</keyword>
<dbReference type="PANTHER" id="PTHR48052:SF8">
    <property type="entry name" value="LRR RECEPTOR-LIKE SERINE_THREONINE-PROTEIN KINASE FLS2"/>
    <property type="match status" value="1"/>
</dbReference>
<dbReference type="AlphaFoldDB" id="A0A443N6I4"/>
<evidence type="ECO:0000259" key="13">
    <source>
        <dbReference type="Pfam" id="PF23598"/>
    </source>
</evidence>
<proteinExistence type="inferred from homology"/>
<keyword evidence="7" id="KW-0677">Repeat</keyword>
<keyword evidence="5" id="KW-0812">Transmembrane</keyword>
<evidence type="ECO:0000313" key="14">
    <source>
        <dbReference type="EMBL" id="RWR74152.1"/>
    </source>
</evidence>
<reference evidence="14 15" key="1">
    <citation type="journal article" date="2019" name="Nat. Plants">
        <title>Stout camphor tree genome fills gaps in understanding of flowering plant genome evolution.</title>
        <authorList>
            <person name="Chaw S.M."/>
            <person name="Liu Y.C."/>
            <person name="Wu Y.W."/>
            <person name="Wang H.Y."/>
            <person name="Lin C.I."/>
            <person name="Wu C.S."/>
            <person name="Ke H.M."/>
            <person name="Chang L.Y."/>
            <person name="Hsu C.Y."/>
            <person name="Yang H.T."/>
            <person name="Sudianto E."/>
            <person name="Hsu M.H."/>
            <person name="Wu K.P."/>
            <person name="Wang L.N."/>
            <person name="Leebens-Mack J.H."/>
            <person name="Tsai I.J."/>
        </authorList>
    </citation>
    <scope>NUCLEOTIDE SEQUENCE [LARGE SCALE GENOMIC DNA]</scope>
    <source>
        <strain evidence="15">cv. Chaw 1501</strain>
        <tissue evidence="14">Young leaves</tissue>
    </source>
</reference>
<comment type="caution">
    <text evidence="14">The sequence shown here is derived from an EMBL/GenBank/DDBJ whole genome shotgun (WGS) entry which is preliminary data.</text>
</comment>
<dbReference type="SUPFAM" id="SSF52047">
    <property type="entry name" value="RNI-like"/>
    <property type="match status" value="1"/>
</dbReference>
<dbReference type="GO" id="GO:0005886">
    <property type="term" value="C:plasma membrane"/>
    <property type="evidence" value="ECO:0007669"/>
    <property type="project" value="UniProtKB-SubCell"/>
</dbReference>
<dbReference type="Pfam" id="PF08263">
    <property type="entry name" value="LRRNT_2"/>
    <property type="match status" value="1"/>
</dbReference>
<gene>
    <name evidence="14" type="ORF">CKAN_00246700</name>
</gene>
<keyword evidence="4" id="KW-0433">Leucine-rich repeat</keyword>
<accession>A0A443N6I4</accession>
<keyword evidence="3" id="KW-1003">Cell membrane</keyword>
<evidence type="ECO:0000256" key="1">
    <source>
        <dbReference type="ARBA" id="ARBA00004251"/>
    </source>
</evidence>
<name>A0A443N6I4_9MAGN</name>
<dbReference type="Gene3D" id="3.80.10.10">
    <property type="entry name" value="Ribonuclease Inhibitor"/>
    <property type="match status" value="4"/>
</dbReference>
<feature type="domain" description="Leucine-rich repeat-containing N-terminal plant-type" evidence="12">
    <location>
        <begin position="18"/>
        <end position="56"/>
    </location>
</feature>
<dbReference type="Pfam" id="PF23598">
    <property type="entry name" value="LRR_14"/>
    <property type="match status" value="1"/>
</dbReference>
<evidence type="ECO:0000256" key="6">
    <source>
        <dbReference type="ARBA" id="ARBA00022729"/>
    </source>
</evidence>
<sequence>MKIDRMNVLSLLKRSQEEERTHLLQIKNSINYPHGSSLDKDWVGKNCCKWSRIRCNPSSFRVISINLKLLREERIGIWHPNASLFTPFKELEALTLKENQIGGWVVPQAFSKMQSLRHINLDHNNLSASIDSLRGLCGLKNLRSLYLRKNNLDGRAFSLCLSNLSMLEKLLLWGNDFGFYSGALAVVSRMQSLKILSLGSNNLSANIDSLEGICKLTALRSLDLAFNGLNDNGIPKCVGNLSLLEELYLWRNELTGSFSSLTGFCGLSSLRTLDLGSNNINDNDGSSLPKCLGNFSSLENLYLYDNNLISFFGKSIPGLKQLHNLFLSSNHLTDDSISTWIYNLTALTTLLLGDNRFSNSNTMSDVSNNSFGGSIPTCFGNLNNLRVLYLPHNQFKGTIPSPIFKNLTMLTIISVSHNQFNGLIPFSMFANLSKLIYIDLSDNAQLEVETEYPHTVPTFQLQSLLLNNCILNKQSGGGIPTFISTQRRIETLDASYSFLRGTIPSWLLYNATVSSLNLIGNSLQCPFPQSTQHNISMLGKLDISDNKIYGALPSNMETLFPNLVLFNMSHNELKGTIPSSIRKLQMLTIMDLSVNHLSGEMPHGLISNNTSLKYLKFLRAAIGLPKRSVYEPPRHEAYGQQLDCLRGRSTRHLGMKPTGSNWIA</sequence>
<dbReference type="GO" id="GO:0016301">
    <property type="term" value="F:kinase activity"/>
    <property type="evidence" value="ECO:0007669"/>
    <property type="project" value="UniProtKB-KW"/>
</dbReference>
<evidence type="ECO:0000256" key="10">
    <source>
        <dbReference type="ARBA" id="ARBA00023170"/>
    </source>
</evidence>
<evidence type="ECO:0000256" key="11">
    <source>
        <dbReference type="ARBA" id="ARBA00023180"/>
    </source>
</evidence>
<dbReference type="InterPro" id="IPR003591">
    <property type="entry name" value="Leu-rich_rpt_typical-subtyp"/>
</dbReference>
<keyword evidence="6" id="KW-0732">Signal</keyword>
<dbReference type="Pfam" id="PF00560">
    <property type="entry name" value="LRR_1"/>
    <property type="match status" value="2"/>
</dbReference>
<comment type="similarity">
    <text evidence="2">Belongs to the RLP family.</text>
</comment>
<dbReference type="PANTHER" id="PTHR48052">
    <property type="entry name" value="UNNAMED PRODUCT"/>
    <property type="match status" value="1"/>
</dbReference>
<keyword evidence="15" id="KW-1185">Reference proteome</keyword>
<evidence type="ECO:0000256" key="2">
    <source>
        <dbReference type="ARBA" id="ARBA00009592"/>
    </source>
</evidence>
<dbReference type="InterPro" id="IPR013210">
    <property type="entry name" value="LRR_N_plant-typ"/>
</dbReference>
<dbReference type="Pfam" id="PF13855">
    <property type="entry name" value="LRR_8"/>
    <property type="match status" value="1"/>
</dbReference>
<keyword evidence="8" id="KW-1133">Transmembrane helix</keyword>
<evidence type="ECO:0000256" key="7">
    <source>
        <dbReference type="ARBA" id="ARBA00022737"/>
    </source>
</evidence>
<evidence type="ECO:0000256" key="5">
    <source>
        <dbReference type="ARBA" id="ARBA00022692"/>
    </source>
</evidence>
<keyword evidence="10 14" id="KW-0675">Receptor</keyword>
<evidence type="ECO:0000313" key="15">
    <source>
        <dbReference type="Proteomes" id="UP000283530"/>
    </source>
</evidence>
<dbReference type="InterPro" id="IPR001611">
    <property type="entry name" value="Leu-rich_rpt"/>
</dbReference>
<evidence type="ECO:0000256" key="4">
    <source>
        <dbReference type="ARBA" id="ARBA00022614"/>
    </source>
</evidence>
<comment type="subcellular location">
    <subcellularLocation>
        <location evidence="1">Cell membrane</location>
        <topology evidence="1">Single-pass type I membrane protein</topology>
    </subcellularLocation>
</comment>
<dbReference type="FunFam" id="3.80.10.10:FF:000095">
    <property type="entry name" value="LRR receptor-like serine/threonine-protein kinase GSO1"/>
    <property type="match status" value="1"/>
</dbReference>
<dbReference type="SUPFAM" id="SSF52058">
    <property type="entry name" value="L domain-like"/>
    <property type="match status" value="1"/>
</dbReference>
<keyword evidence="14" id="KW-0418">Kinase</keyword>
<feature type="domain" description="Disease resistance R13L4/SHOC-2-like LRR" evidence="13">
    <location>
        <begin position="187"/>
        <end position="340"/>
    </location>
</feature>
<keyword evidence="14" id="KW-0808">Transferase</keyword>
<evidence type="ECO:0000256" key="9">
    <source>
        <dbReference type="ARBA" id="ARBA00023136"/>
    </source>
</evidence>
<protein>
    <submittedName>
        <fullName evidence="14">LRR receptor-like serine/threonine-protein kinase GSO1 isoform X2</fullName>
    </submittedName>
</protein>
<dbReference type="Proteomes" id="UP000283530">
    <property type="component" value="Unassembled WGS sequence"/>
</dbReference>